<dbReference type="Gene3D" id="3.40.1580.10">
    <property type="entry name" value="SMI1/KNR4-like"/>
    <property type="match status" value="1"/>
</dbReference>
<reference evidence="1 2" key="1">
    <citation type="submission" date="2019-03" db="EMBL/GenBank/DDBJ databases">
        <title>Genomic Encyclopedia of Archaeal and Bacterial Type Strains, Phase II (KMG-II): from individual species to whole genera.</title>
        <authorList>
            <person name="Goeker M."/>
        </authorList>
    </citation>
    <scope>NUCLEOTIDE SEQUENCE [LARGE SCALE GENOMIC DNA]</scope>
    <source>
        <strain evidence="1 2">DSM 45499</strain>
    </source>
</reference>
<dbReference type="Proteomes" id="UP000294927">
    <property type="component" value="Unassembled WGS sequence"/>
</dbReference>
<proteinExistence type="predicted"/>
<sequence length="179" mass="20555">MSDTRDAVDRAAVAVGWHGSVTPRLAWGTVERRLGTPLPGDYKEFMSRFPSGMFRDVIRLFNPVQGKEFLAEFREDFDRLLIGVEILWEEYGTYPPFPRPGGLIPFASDSSGGSLMWLPWTPDVDRWHVVHLSRNVVRGYNRTRRSMTSVMRELATSRSSRNILEWDLADTGRTFEPFT</sequence>
<organism evidence="1 2">
    <name type="scientific">Actinophytocola oryzae</name>
    <dbReference type="NCBI Taxonomy" id="502181"/>
    <lineage>
        <taxon>Bacteria</taxon>
        <taxon>Bacillati</taxon>
        <taxon>Actinomycetota</taxon>
        <taxon>Actinomycetes</taxon>
        <taxon>Pseudonocardiales</taxon>
        <taxon>Pseudonocardiaceae</taxon>
    </lineage>
</organism>
<dbReference type="RefSeq" id="WP_133909333.1">
    <property type="nucleotide sequence ID" value="NZ_SOCP01000033.1"/>
</dbReference>
<name>A0A4R7UTT6_9PSEU</name>
<accession>A0A4R7UTT6</accession>
<dbReference type="SUPFAM" id="SSF160631">
    <property type="entry name" value="SMI1/KNR4-like"/>
    <property type="match status" value="1"/>
</dbReference>
<keyword evidence="2" id="KW-1185">Reference proteome</keyword>
<dbReference type="OrthoDB" id="5572373at2"/>
<protein>
    <recommendedName>
        <fullName evidence="3">SUKH superfamily protein</fullName>
    </recommendedName>
</protein>
<evidence type="ECO:0000313" key="1">
    <source>
        <dbReference type="EMBL" id="TDV35942.1"/>
    </source>
</evidence>
<dbReference type="InterPro" id="IPR037883">
    <property type="entry name" value="Knr4/Smi1-like_sf"/>
</dbReference>
<comment type="caution">
    <text evidence="1">The sequence shown here is derived from an EMBL/GenBank/DDBJ whole genome shotgun (WGS) entry which is preliminary data.</text>
</comment>
<evidence type="ECO:0008006" key="3">
    <source>
        <dbReference type="Google" id="ProtNLM"/>
    </source>
</evidence>
<dbReference type="Pfam" id="PF14568">
    <property type="entry name" value="SUKH_6"/>
    <property type="match status" value="1"/>
</dbReference>
<dbReference type="AlphaFoldDB" id="A0A4R7UTT6"/>
<gene>
    <name evidence="1" type="ORF">CLV71_13338</name>
</gene>
<dbReference type="EMBL" id="SOCP01000033">
    <property type="protein sequence ID" value="TDV35942.1"/>
    <property type="molecule type" value="Genomic_DNA"/>
</dbReference>
<evidence type="ECO:0000313" key="2">
    <source>
        <dbReference type="Proteomes" id="UP000294927"/>
    </source>
</evidence>